<keyword evidence="2" id="KW-1185">Reference proteome</keyword>
<dbReference type="Proteomes" id="UP000011747">
    <property type="component" value="Unassembled WGS sequence"/>
</dbReference>
<accession>G9QLB4</accession>
<dbReference type="AlphaFoldDB" id="G9QLB4"/>
<dbReference type="HOGENOM" id="CLU_2045039_0_0_9"/>
<name>G9QLB4_9BACI</name>
<reference evidence="1 2" key="1">
    <citation type="submission" date="2011-09" db="EMBL/GenBank/DDBJ databases">
        <title>The Genome Sequence of Bacillus smithii 7_3_47FAA.</title>
        <authorList>
            <consortium name="The Broad Institute Genome Sequencing Platform"/>
            <person name="Earl A."/>
            <person name="Ward D."/>
            <person name="Feldgarden M."/>
            <person name="Gevers D."/>
            <person name="Daigneault M."/>
            <person name="Strauss J."/>
            <person name="Allen-Vercoe E."/>
            <person name="Young S.K."/>
            <person name="Zeng Q."/>
            <person name="Gargeya S."/>
            <person name="Fitzgerald M."/>
            <person name="Haas B."/>
            <person name="Abouelleil A."/>
            <person name="Alvarado L."/>
            <person name="Arachchi H.M."/>
            <person name="Berlin A."/>
            <person name="Brown A."/>
            <person name="Chapman S.B."/>
            <person name="Chen Z."/>
            <person name="Dunbar C."/>
            <person name="Freedman E."/>
            <person name="Gearin G."/>
            <person name="Goldberg J."/>
            <person name="Griggs A."/>
            <person name="Gujja S."/>
            <person name="Heiman D."/>
            <person name="Howarth C."/>
            <person name="Larson L."/>
            <person name="Lui A."/>
            <person name="MacDonald P.J.P."/>
            <person name="Montmayeur A."/>
            <person name="Murphy C."/>
            <person name="Neiman D."/>
            <person name="Pearson M."/>
            <person name="Priest M."/>
            <person name="Roberts A."/>
            <person name="Saif S."/>
            <person name="Shea T."/>
            <person name="Shenoy N."/>
            <person name="Sisk P."/>
            <person name="Stolte C."/>
            <person name="Sykes S."/>
            <person name="Wortman J."/>
            <person name="Nusbaum C."/>
            <person name="Birren B."/>
        </authorList>
    </citation>
    <scope>NUCLEOTIDE SEQUENCE [LARGE SCALE GENOMIC DNA]</scope>
    <source>
        <strain evidence="1 2">7_3_47FAA</strain>
    </source>
</reference>
<sequence>MPCLNSRDGKKRYTYSSVMARDESPKALTDEIQKNGSLTYDLHLFSANQKNSHKVLTDSFSLGGLHNKTKSVFIEELKRLHFYTHKGEPIENLSIDELKQLVATARLKEDSVEHITNIGR</sequence>
<proteinExistence type="predicted"/>
<comment type="caution">
    <text evidence="1">The sequence shown here is derived from an EMBL/GenBank/DDBJ whole genome shotgun (WGS) entry which is preliminary data.</text>
</comment>
<evidence type="ECO:0000313" key="2">
    <source>
        <dbReference type="Proteomes" id="UP000011747"/>
    </source>
</evidence>
<organism evidence="1 2">
    <name type="scientific">Bacillus smithii 7_3_47FAA</name>
    <dbReference type="NCBI Taxonomy" id="665952"/>
    <lineage>
        <taxon>Bacteria</taxon>
        <taxon>Bacillati</taxon>
        <taxon>Bacillota</taxon>
        <taxon>Bacilli</taxon>
        <taxon>Bacillales</taxon>
        <taxon>Bacillaceae</taxon>
        <taxon>Bacillus</taxon>
    </lineage>
</organism>
<gene>
    <name evidence="1" type="ORF">HMPREF1015_02924</name>
</gene>
<dbReference type="PATRIC" id="fig|665952.3.peg.1833"/>
<dbReference type="EMBL" id="ACWF01000098">
    <property type="protein sequence ID" value="EHL78030.1"/>
    <property type="molecule type" value="Genomic_DNA"/>
</dbReference>
<evidence type="ECO:0000313" key="1">
    <source>
        <dbReference type="EMBL" id="EHL78030.1"/>
    </source>
</evidence>
<protein>
    <submittedName>
        <fullName evidence="1">Uncharacterized protein</fullName>
    </submittedName>
</protein>